<accession>A0A2N9HYS8</accession>
<feature type="region of interest" description="Disordered" evidence="1">
    <location>
        <begin position="102"/>
        <end position="136"/>
    </location>
</feature>
<dbReference type="Pfam" id="PF24583">
    <property type="entry name" value="DUF7610"/>
    <property type="match status" value="1"/>
</dbReference>
<evidence type="ECO:0000256" key="2">
    <source>
        <dbReference type="SAM" id="Phobius"/>
    </source>
</evidence>
<evidence type="ECO:0000259" key="3">
    <source>
        <dbReference type="Pfam" id="PF24583"/>
    </source>
</evidence>
<dbReference type="InterPro" id="IPR056029">
    <property type="entry name" value="DUF7610"/>
</dbReference>
<dbReference type="AlphaFoldDB" id="A0A2N9HYS8"/>
<keyword evidence="2" id="KW-0812">Transmembrane</keyword>
<reference evidence="4" key="1">
    <citation type="submission" date="2018-02" db="EMBL/GenBank/DDBJ databases">
        <authorList>
            <person name="Cohen D.B."/>
            <person name="Kent A.D."/>
        </authorList>
    </citation>
    <scope>NUCLEOTIDE SEQUENCE</scope>
</reference>
<feature type="compositionally biased region" description="Acidic residues" evidence="1">
    <location>
        <begin position="107"/>
        <end position="121"/>
    </location>
</feature>
<evidence type="ECO:0000256" key="1">
    <source>
        <dbReference type="SAM" id="MobiDB-lite"/>
    </source>
</evidence>
<evidence type="ECO:0000313" key="4">
    <source>
        <dbReference type="EMBL" id="SPD16894.1"/>
    </source>
</evidence>
<sequence length="234" mass="26654">MTNSTLKKKLKELESELNHLYSKTPWLQHDVEEIVQKFEFLKNLLSAEIASRSSKPPRSLHLMEQRFSELNQEFWDRLHASVLMNVHADDINALTCACTESCHEGEDDHDQSDDDDDEDDLFTSQPVYEEDPERLSPSLVGEKALVEFSGVLKDDNALHGEFPDCLVEEKVKEENIRVEFERHVEEEEKRVGMRSICGAMASGIVLGMALMGYLMGRVCGSFHYVDQGSFLTPT</sequence>
<feature type="transmembrane region" description="Helical" evidence="2">
    <location>
        <begin position="196"/>
        <end position="215"/>
    </location>
</feature>
<feature type="domain" description="DUF7610" evidence="3">
    <location>
        <begin position="6"/>
        <end position="77"/>
    </location>
</feature>
<name>A0A2N9HYS8_FAGSY</name>
<organism evidence="4">
    <name type="scientific">Fagus sylvatica</name>
    <name type="common">Beechnut</name>
    <dbReference type="NCBI Taxonomy" id="28930"/>
    <lineage>
        <taxon>Eukaryota</taxon>
        <taxon>Viridiplantae</taxon>
        <taxon>Streptophyta</taxon>
        <taxon>Embryophyta</taxon>
        <taxon>Tracheophyta</taxon>
        <taxon>Spermatophyta</taxon>
        <taxon>Magnoliopsida</taxon>
        <taxon>eudicotyledons</taxon>
        <taxon>Gunneridae</taxon>
        <taxon>Pentapetalae</taxon>
        <taxon>rosids</taxon>
        <taxon>fabids</taxon>
        <taxon>Fagales</taxon>
        <taxon>Fagaceae</taxon>
        <taxon>Fagus</taxon>
    </lineage>
</organism>
<keyword evidence="2" id="KW-1133">Transmembrane helix</keyword>
<proteinExistence type="predicted"/>
<gene>
    <name evidence="4" type="ORF">FSB_LOCUS44776</name>
</gene>
<protein>
    <recommendedName>
        <fullName evidence="3">DUF7610 domain-containing protein</fullName>
    </recommendedName>
</protein>
<keyword evidence="2" id="KW-0472">Membrane</keyword>
<dbReference type="EMBL" id="OIVN01004357">
    <property type="protein sequence ID" value="SPD16894.1"/>
    <property type="molecule type" value="Genomic_DNA"/>
</dbReference>